<evidence type="ECO:0000259" key="6">
    <source>
        <dbReference type="Pfam" id="PF14833"/>
    </source>
</evidence>
<dbReference type="Gene3D" id="3.40.50.720">
    <property type="entry name" value="NAD(P)-binding Rossmann-like Domain"/>
    <property type="match status" value="1"/>
</dbReference>
<dbReference type="GO" id="GO:0050661">
    <property type="term" value="F:NADP binding"/>
    <property type="evidence" value="ECO:0007669"/>
    <property type="project" value="InterPro"/>
</dbReference>
<protein>
    <submittedName>
        <fullName evidence="7">NAD(P)-dependent oxidoreductase</fullName>
    </submittedName>
</protein>
<sequence>MNTLGWIGLGHMGTPMATNLLKEGNKVNVYNRSVEKAVALVELGANTMSSPKETVEQSNIIFIMLSDANAVREVLIQDNGVLQAIKPGKIVVDMSTISPQDSISFAKMVSEKGGAYLDAPVSGSVGAAQSRQLVILVGGDEDAIKTCTPYLNILGKDIIYFGDNGRGTSAKLSINLLLGIMGQGFAETLVFAEKLGVDKEKMIELISKSSMNNGLFQLKKDMYIKEEFLAQFMLELMSKDLGLVKAEADRMKTILPLGEEVNKVYISAKESGKGKLDMAAVYMELKNIW</sequence>
<gene>
    <name evidence="7" type="ORF">C1I91_24525</name>
</gene>
<keyword evidence="8" id="KW-1185">Reference proteome</keyword>
<evidence type="ECO:0000256" key="2">
    <source>
        <dbReference type="ARBA" id="ARBA00023002"/>
    </source>
</evidence>
<dbReference type="OrthoDB" id="9786703at2"/>
<dbReference type="AlphaFoldDB" id="A0A3R5X4M2"/>
<dbReference type="InterPro" id="IPR015815">
    <property type="entry name" value="HIBADH-related"/>
</dbReference>
<proteinExistence type="inferred from homology"/>
<dbReference type="SUPFAM" id="SSF48179">
    <property type="entry name" value="6-phosphogluconate dehydrogenase C-terminal domain-like"/>
    <property type="match status" value="1"/>
</dbReference>
<dbReference type="Proteomes" id="UP000286268">
    <property type="component" value="Chromosome"/>
</dbReference>
<dbReference type="EMBL" id="CP025746">
    <property type="protein sequence ID" value="QAA34547.1"/>
    <property type="molecule type" value="Genomic_DNA"/>
</dbReference>
<keyword evidence="2" id="KW-0560">Oxidoreductase</keyword>
<dbReference type="InterPro" id="IPR036291">
    <property type="entry name" value="NAD(P)-bd_dom_sf"/>
</dbReference>
<dbReference type="PIRSF" id="PIRSF000103">
    <property type="entry name" value="HIBADH"/>
    <property type="match status" value="1"/>
</dbReference>
<dbReference type="InterPro" id="IPR008927">
    <property type="entry name" value="6-PGluconate_DH-like_C_sf"/>
</dbReference>
<dbReference type="PANTHER" id="PTHR43580">
    <property type="entry name" value="OXIDOREDUCTASE GLYR1-RELATED"/>
    <property type="match status" value="1"/>
</dbReference>
<accession>A0A3R5X4M2</accession>
<evidence type="ECO:0000256" key="4">
    <source>
        <dbReference type="PIRSR" id="PIRSR000103-1"/>
    </source>
</evidence>
<dbReference type="Pfam" id="PF03446">
    <property type="entry name" value="NAD_binding_2"/>
    <property type="match status" value="1"/>
</dbReference>
<evidence type="ECO:0000259" key="5">
    <source>
        <dbReference type="Pfam" id="PF03446"/>
    </source>
</evidence>
<feature type="domain" description="3-hydroxyisobutyrate dehydrogenase-like NAD-binding" evidence="6">
    <location>
        <begin position="165"/>
        <end position="282"/>
    </location>
</feature>
<evidence type="ECO:0000313" key="8">
    <source>
        <dbReference type="Proteomes" id="UP000286268"/>
    </source>
</evidence>
<dbReference type="Gene3D" id="1.10.1040.10">
    <property type="entry name" value="N-(1-d-carboxylethyl)-l-norvaline Dehydrogenase, domain 2"/>
    <property type="match status" value="1"/>
</dbReference>
<dbReference type="InterPro" id="IPR013328">
    <property type="entry name" value="6PGD_dom2"/>
</dbReference>
<feature type="domain" description="6-phosphogluconate dehydrogenase NADP-binding" evidence="5">
    <location>
        <begin position="4"/>
        <end position="162"/>
    </location>
</feature>
<name>A0A3R5X4M2_9CLOT</name>
<reference evidence="7 8" key="1">
    <citation type="submission" date="2018-01" db="EMBL/GenBank/DDBJ databases">
        <title>Genome Sequencing and Assembly of Anaerobacter polyendosporus strain CT4.</title>
        <authorList>
            <person name="Tachaapaikoon C."/>
            <person name="Sutheeworapong S."/>
            <person name="Jenjaroenpun P."/>
            <person name="Wongsurawat T."/>
            <person name="Nookeaw I."/>
            <person name="Cheawchanlertfa P."/>
            <person name="Kosugi A."/>
            <person name="Cheevadhanarak S."/>
            <person name="Ratanakhanokchai K."/>
        </authorList>
    </citation>
    <scope>NUCLEOTIDE SEQUENCE [LARGE SCALE GENOMIC DNA]</scope>
    <source>
        <strain evidence="7 8">CT4</strain>
    </source>
</reference>
<evidence type="ECO:0000256" key="3">
    <source>
        <dbReference type="ARBA" id="ARBA00023027"/>
    </source>
</evidence>
<dbReference type="Pfam" id="PF14833">
    <property type="entry name" value="NAD_binding_11"/>
    <property type="match status" value="1"/>
</dbReference>
<evidence type="ECO:0000256" key="1">
    <source>
        <dbReference type="ARBA" id="ARBA00009080"/>
    </source>
</evidence>
<dbReference type="PANTHER" id="PTHR43580:SF2">
    <property type="entry name" value="CYTOKINE-LIKE NUCLEAR FACTOR N-PAC"/>
    <property type="match status" value="1"/>
</dbReference>
<feature type="active site" evidence="4">
    <location>
        <position position="171"/>
    </location>
</feature>
<dbReference type="GO" id="GO:0051287">
    <property type="term" value="F:NAD binding"/>
    <property type="evidence" value="ECO:0007669"/>
    <property type="project" value="InterPro"/>
</dbReference>
<keyword evidence="3" id="KW-0520">NAD</keyword>
<dbReference type="KEGG" id="cmah:C1I91_24525"/>
<evidence type="ECO:0000313" key="7">
    <source>
        <dbReference type="EMBL" id="QAA34547.1"/>
    </source>
</evidence>
<dbReference type="RefSeq" id="WP_128215259.1">
    <property type="nucleotide sequence ID" value="NZ_CP025746.1"/>
</dbReference>
<dbReference type="InterPro" id="IPR051265">
    <property type="entry name" value="HIBADH-related_NP60_sf"/>
</dbReference>
<dbReference type="GO" id="GO:0016491">
    <property type="term" value="F:oxidoreductase activity"/>
    <property type="evidence" value="ECO:0007669"/>
    <property type="project" value="UniProtKB-KW"/>
</dbReference>
<dbReference type="InterPro" id="IPR029154">
    <property type="entry name" value="HIBADH-like_NADP-bd"/>
</dbReference>
<dbReference type="InterPro" id="IPR006115">
    <property type="entry name" value="6PGDH_NADP-bd"/>
</dbReference>
<organism evidence="7 8">
    <name type="scientific">Clostridium manihotivorum</name>
    <dbReference type="NCBI Taxonomy" id="2320868"/>
    <lineage>
        <taxon>Bacteria</taxon>
        <taxon>Bacillati</taxon>
        <taxon>Bacillota</taxon>
        <taxon>Clostridia</taxon>
        <taxon>Eubacteriales</taxon>
        <taxon>Clostridiaceae</taxon>
        <taxon>Clostridium</taxon>
    </lineage>
</organism>
<dbReference type="SUPFAM" id="SSF51735">
    <property type="entry name" value="NAD(P)-binding Rossmann-fold domains"/>
    <property type="match status" value="1"/>
</dbReference>
<comment type="similarity">
    <text evidence="1">Belongs to the HIBADH-related family.</text>
</comment>